<keyword evidence="11" id="KW-1185">Reference proteome</keyword>
<keyword evidence="5 6" id="KW-0560">Oxidoreductase</keyword>
<keyword evidence="4" id="KW-0274">FAD</keyword>
<gene>
    <name evidence="10" type="primary">glpD</name>
    <name evidence="10" type="ORF">GCM10011430_22420</name>
</gene>
<evidence type="ECO:0000256" key="4">
    <source>
        <dbReference type="ARBA" id="ARBA00022827"/>
    </source>
</evidence>
<dbReference type="Proteomes" id="UP000627205">
    <property type="component" value="Unassembled WGS sequence"/>
</dbReference>
<evidence type="ECO:0000313" key="10">
    <source>
        <dbReference type="EMBL" id="GGI55068.1"/>
    </source>
</evidence>
<evidence type="ECO:0000256" key="1">
    <source>
        <dbReference type="ARBA" id="ARBA00001974"/>
    </source>
</evidence>
<dbReference type="GO" id="GO:0004368">
    <property type="term" value="F:glycerol-3-phosphate dehydrogenase (quinone) activity"/>
    <property type="evidence" value="ECO:0007669"/>
    <property type="project" value="UniProtKB-EC"/>
</dbReference>
<evidence type="ECO:0000256" key="3">
    <source>
        <dbReference type="ARBA" id="ARBA00022630"/>
    </source>
</evidence>
<dbReference type="EC" id="1.1.5.3" evidence="6"/>
<accession>A0A8J3F9W2</accession>
<evidence type="ECO:0000259" key="9">
    <source>
        <dbReference type="Pfam" id="PF16901"/>
    </source>
</evidence>
<dbReference type="Pfam" id="PF01266">
    <property type="entry name" value="DAO"/>
    <property type="match status" value="1"/>
</dbReference>
<reference evidence="10" key="2">
    <citation type="submission" date="2020-09" db="EMBL/GenBank/DDBJ databases">
        <authorList>
            <person name="Sun Q."/>
            <person name="Sedlacek I."/>
        </authorList>
    </citation>
    <scope>NUCLEOTIDE SEQUENCE</scope>
    <source>
        <strain evidence="10">CCM 7664</strain>
    </source>
</reference>
<feature type="domain" description="FAD dependent oxidoreductase" evidence="8">
    <location>
        <begin position="8"/>
        <end position="329"/>
    </location>
</feature>
<dbReference type="GO" id="GO:0009331">
    <property type="term" value="C:glycerol-3-phosphate dehydrogenase (FAD) complex"/>
    <property type="evidence" value="ECO:0007669"/>
    <property type="project" value="UniProtKB-UniRule"/>
</dbReference>
<dbReference type="InterPro" id="IPR000447">
    <property type="entry name" value="G3P_DH_FAD-dep"/>
</dbReference>
<dbReference type="NCBIfam" id="NF008899">
    <property type="entry name" value="PRK12266.1"/>
    <property type="match status" value="1"/>
</dbReference>
<dbReference type="InterPro" id="IPR036188">
    <property type="entry name" value="FAD/NAD-bd_sf"/>
</dbReference>
<dbReference type="InterPro" id="IPR038299">
    <property type="entry name" value="DAO_C_sf"/>
</dbReference>
<dbReference type="InterPro" id="IPR006076">
    <property type="entry name" value="FAD-dep_OxRdtase"/>
</dbReference>
<dbReference type="AlphaFoldDB" id="A0A8J3F9W2"/>
<feature type="region of interest" description="Disordered" evidence="7">
    <location>
        <begin position="510"/>
        <end position="533"/>
    </location>
</feature>
<keyword evidence="3 6" id="KW-0285">Flavoprotein</keyword>
<comment type="catalytic activity">
    <reaction evidence="6">
        <text>a quinone + sn-glycerol 3-phosphate = dihydroxyacetone phosphate + a quinol</text>
        <dbReference type="Rhea" id="RHEA:18977"/>
        <dbReference type="ChEBI" id="CHEBI:24646"/>
        <dbReference type="ChEBI" id="CHEBI:57597"/>
        <dbReference type="ChEBI" id="CHEBI:57642"/>
        <dbReference type="ChEBI" id="CHEBI:132124"/>
        <dbReference type="EC" id="1.1.5.3"/>
    </reaction>
</comment>
<dbReference type="Gene3D" id="6.10.250.1890">
    <property type="match status" value="1"/>
</dbReference>
<dbReference type="SUPFAM" id="SSF51905">
    <property type="entry name" value="FAD/NAD(P)-binding domain"/>
    <property type="match status" value="1"/>
</dbReference>
<dbReference type="PANTHER" id="PTHR11985">
    <property type="entry name" value="GLYCEROL-3-PHOSPHATE DEHYDROGENASE"/>
    <property type="match status" value="1"/>
</dbReference>
<dbReference type="GO" id="GO:0046168">
    <property type="term" value="P:glycerol-3-phosphate catabolic process"/>
    <property type="evidence" value="ECO:0007669"/>
    <property type="project" value="TreeGrafter"/>
</dbReference>
<evidence type="ECO:0000256" key="2">
    <source>
        <dbReference type="ARBA" id="ARBA00007330"/>
    </source>
</evidence>
<proteinExistence type="inferred from homology"/>
<dbReference type="NCBIfam" id="NF009906">
    <property type="entry name" value="PRK13369.1"/>
    <property type="match status" value="1"/>
</dbReference>
<dbReference type="PANTHER" id="PTHR11985:SF15">
    <property type="entry name" value="GLYCEROL-3-PHOSPHATE DEHYDROGENASE, MITOCHONDRIAL"/>
    <property type="match status" value="1"/>
</dbReference>
<dbReference type="PROSITE" id="PS00977">
    <property type="entry name" value="FAD_G3PDH_1"/>
    <property type="match status" value="1"/>
</dbReference>
<evidence type="ECO:0000256" key="7">
    <source>
        <dbReference type="SAM" id="MobiDB-lite"/>
    </source>
</evidence>
<dbReference type="EMBL" id="BMDP01000003">
    <property type="protein sequence ID" value="GGI55068.1"/>
    <property type="molecule type" value="Genomic_DNA"/>
</dbReference>
<reference evidence="10" key="1">
    <citation type="journal article" date="2014" name="Int. J. Syst. Evol. Microbiol.">
        <title>Complete genome sequence of Corynebacterium casei LMG S-19264T (=DSM 44701T), isolated from a smear-ripened cheese.</title>
        <authorList>
            <consortium name="US DOE Joint Genome Institute (JGI-PGF)"/>
            <person name="Walter F."/>
            <person name="Albersmeier A."/>
            <person name="Kalinowski J."/>
            <person name="Ruckert C."/>
        </authorList>
    </citation>
    <scope>NUCLEOTIDE SEQUENCE</scope>
    <source>
        <strain evidence="10">CCM 7664</strain>
    </source>
</reference>
<evidence type="ECO:0000256" key="6">
    <source>
        <dbReference type="RuleBase" id="RU361217"/>
    </source>
</evidence>
<dbReference type="InterPro" id="IPR031656">
    <property type="entry name" value="DAO_C"/>
</dbReference>
<dbReference type="Gene3D" id="3.30.9.10">
    <property type="entry name" value="D-Amino Acid Oxidase, subunit A, domain 2"/>
    <property type="match status" value="1"/>
</dbReference>
<feature type="domain" description="Alpha-glycerophosphate oxidase C-terminal" evidence="9">
    <location>
        <begin position="388"/>
        <end position="514"/>
    </location>
</feature>
<comment type="caution">
    <text evidence="10">The sequence shown here is derived from an EMBL/GenBank/DDBJ whole genome shotgun (WGS) entry which is preliminary data.</text>
</comment>
<evidence type="ECO:0000256" key="5">
    <source>
        <dbReference type="ARBA" id="ARBA00023002"/>
    </source>
</evidence>
<dbReference type="Gene3D" id="1.10.8.870">
    <property type="entry name" value="Alpha-glycerophosphate oxidase, cap domain"/>
    <property type="match status" value="1"/>
</dbReference>
<comment type="similarity">
    <text evidence="2 6">Belongs to the FAD-dependent glycerol-3-phosphate dehydrogenase family.</text>
</comment>
<organism evidence="10 11">
    <name type="scientific">Oxalicibacterium solurbis</name>
    <dbReference type="NCBI Taxonomy" id="69280"/>
    <lineage>
        <taxon>Bacteria</taxon>
        <taxon>Pseudomonadati</taxon>
        <taxon>Pseudomonadota</taxon>
        <taxon>Betaproteobacteria</taxon>
        <taxon>Burkholderiales</taxon>
        <taxon>Oxalobacteraceae</taxon>
        <taxon>Oxalicibacterium</taxon>
    </lineage>
</organism>
<dbReference type="PRINTS" id="PR01001">
    <property type="entry name" value="FADG3PDH"/>
</dbReference>
<name>A0A8J3F9W2_9BURK</name>
<dbReference type="Pfam" id="PF16901">
    <property type="entry name" value="DAO_C"/>
    <property type="match status" value="1"/>
</dbReference>
<dbReference type="Gene3D" id="3.50.50.60">
    <property type="entry name" value="FAD/NAD(P)-binding domain"/>
    <property type="match status" value="1"/>
</dbReference>
<evidence type="ECO:0000259" key="8">
    <source>
        <dbReference type="Pfam" id="PF01266"/>
    </source>
</evidence>
<protein>
    <recommendedName>
        <fullName evidence="6">Glycerol-3-phosphate dehydrogenase</fullName>
        <ecNumber evidence="6">1.1.5.3</ecNumber>
    </recommendedName>
</protein>
<evidence type="ECO:0000313" key="11">
    <source>
        <dbReference type="Proteomes" id="UP000627205"/>
    </source>
</evidence>
<comment type="cofactor">
    <cofactor evidence="1 6">
        <name>FAD</name>
        <dbReference type="ChEBI" id="CHEBI:57692"/>
    </cofactor>
</comment>
<sequence length="533" mass="59452">MQQQLQCDLLIVGGGINGAGIARDAAGRGLSVVLCEKDDLASHTSSASTKLIHGGLRYLEQYDFGLVRKALIEREILLRSAPHIMRPLRFVMPHDAGQRPAWMIRAGMFLYDHLARRELLPGSETLDLRTHATGAPLKKNFAKGFAYSDGWVDDARLVVLNALDAAEHGATILTRTCCDSIKRHDDHWQATLRKTDGSIVDVQARALVNATGPWAASFLHDTVHGRTGRKLRLIKGSHIVVRKLFDHACAYIFQHPDGRIVFAIPYEQDYTLIGTTDIDYHGDTDRVTIAAEEIDYLCALANRYFAKPVSAGDVVWSYSGVRPLVEDADDDDSERASDVTRDYKLALDTDAAPMLTIFGGKITTFRKLAEEAVDQLAPLLGNRHAAWTADACLPGGDIFGNTPNKRAVKEFDAFVCDMQRRYAWLPPELIARYAHAYGTRITRLMAKRSNLQEMGENIAPGLFAAEVDYLVQHEWAQRTDDILWRRSKLGLHMNADETEEIVEKLARHIAENRNRSGPDRTAPDSPHRIDDPV</sequence>